<dbReference type="STRING" id="1217799.DEALK_16610"/>
<keyword evidence="2" id="KW-1185">Reference proteome</keyword>
<evidence type="ECO:0000313" key="1">
    <source>
        <dbReference type="EMBL" id="KTB48814.1"/>
    </source>
</evidence>
<dbReference type="PANTHER" id="PTHR35866">
    <property type="entry name" value="PUTATIVE-RELATED"/>
    <property type="match status" value="1"/>
</dbReference>
<dbReference type="AlphaFoldDB" id="A0A0W0GJU8"/>
<organism evidence="1 2">
    <name type="scientific">Dehalogenimonas alkenigignens</name>
    <dbReference type="NCBI Taxonomy" id="1217799"/>
    <lineage>
        <taxon>Bacteria</taxon>
        <taxon>Bacillati</taxon>
        <taxon>Chloroflexota</taxon>
        <taxon>Dehalococcoidia</taxon>
        <taxon>Dehalococcoidales</taxon>
        <taxon>Dehalococcoidaceae</taxon>
        <taxon>Dehalogenimonas</taxon>
    </lineage>
</organism>
<dbReference type="OrthoDB" id="259086at2"/>
<proteinExistence type="predicted"/>
<reference evidence="1 2" key="1">
    <citation type="submission" date="2015-06" db="EMBL/GenBank/DDBJ databases">
        <title>Genome sequence of the organohalide-respiring Dehalogenimonas alkenigignens type strain (IP3-3T).</title>
        <authorList>
            <person name="Key T.A."/>
            <person name="Richmond D.P."/>
            <person name="Bowman K.S."/>
            <person name="Cho Y.-J."/>
            <person name="Chun J."/>
            <person name="da Costa M.S."/>
            <person name="Rainey F.A."/>
            <person name="Moe W.M."/>
        </authorList>
    </citation>
    <scope>NUCLEOTIDE SEQUENCE [LARGE SCALE GENOMIC DNA]</scope>
    <source>
        <strain evidence="1 2">IP3-3</strain>
    </source>
</reference>
<evidence type="ECO:0000313" key="2">
    <source>
        <dbReference type="Proteomes" id="UP000053947"/>
    </source>
</evidence>
<name>A0A0W0GJU8_9CHLR</name>
<dbReference type="PANTHER" id="PTHR35866:SF1">
    <property type="entry name" value="YKGJ FAMILY CYSTEINE CLUSTER PROTEIN"/>
    <property type="match status" value="1"/>
</dbReference>
<protein>
    <submittedName>
        <fullName evidence="1">Putative zinc-or iron-chelating domain</fullName>
    </submittedName>
</protein>
<dbReference type="Pfam" id="PF03692">
    <property type="entry name" value="CxxCxxCC"/>
    <property type="match status" value="1"/>
</dbReference>
<dbReference type="EMBL" id="LFDV01000002">
    <property type="protein sequence ID" value="KTB48814.1"/>
    <property type="molecule type" value="Genomic_DNA"/>
</dbReference>
<dbReference type="Proteomes" id="UP000053947">
    <property type="component" value="Unassembled WGS sequence"/>
</dbReference>
<dbReference type="InterPro" id="IPR005358">
    <property type="entry name" value="Puta_zinc/iron-chelating_dom"/>
</dbReference>
<sequence length="216" mass="24389">MCPVSAVEYEKQIAMIELLSKVFKPDDLEAMERLAGIKSRSTGLSYDFYISQILEVLRTRHNAVVGDIPDHELRRVISIVDIVGVESHGLMKRLASACLGCGWCCAQTKSIHVFPDDVDRISRKLKLKKEDLFDLRAGQWFMKQANPCRWWNQRTGRCSIYSIRPRTCRDWPLAENLEHKHTLVAAADCHYSVGVMVFKVLGTLALARGDSSSPAP</sequence>
<accession>A0A0W0GJU8</accession>
<comment type="caution">
    <text evidence="1">The sequence shown here is derived from an EMBL/GenBank/DDBJ whole genome shotgun (WGS) entry which is preliminary data.</text>
</comment>
<dbReference type="RefSeq" id="WP_058439743.1">
    <property type="nucleotide sequence ID" value="NZ_QEFQ01000001.1"/>
</dbReference>
<gene>
    <name evidence="1" type="ORF">DEALK_16610</name>
</gene>